<evidence type="ECO:0000256" key="2">
    <source>
        <dbReference type="ARBA" id="ARBA00012438"/>
    </source>
</evidence>
<dbReference type="InterPro" id="IPR004358">
    <property type="entry name" value="Sig_transdc_His_kin-like_C"/>
</dbReference>
<comment type="caution">
    <text evidence="6">The sequence shown here is derived from an EMBL/GenBank/DDBJ whole genome shotgun (WGS) entry which is preliminary data.</text>
</comment>
<evidence type="ECO:0000259" key="5">
    <source>
        <dbReference type="PROSITE" id="PS50109"/>
    </source>
</evidence>
<comment type="catalytic activity">
    <reaction evidence="1">
        <text>ATP + protein L-histidine = ADP + protein N-phospho-L-histidine.</text>
        <dbReference type="EC" id="2.7.13.3"/>
    </reaction>
</comment>
<dbReference type="Proteomes" id="UP000604083">
    <property type="component" value="Unassembled WGS sequence"/>
</dbReference>
<dbReference type="PANTHER" id="PTHR43065">
    <property type="entry name" value="SENSOR HISTIDINE KINASE"/>
    <property type="match status" value="1"/>
</dbReference>
<accession>A0A934RPR5</accession>
<proteinExistence type="predicted"/>
<dbReference type="SMART" id="SM00387">
    <property type="entry name" value="HATPase_c"/>
    <property type="match status" value="1"/>
</dbReference>
<keyword evidence="3" id="KW-0597">Phosphoprotein</keyword>
<gene>
    <name evidence="6" type="ORF">JIN78_05915</name>
</gene>
<dbReference type="InterPro" id="IPR003594">
    <property type="entry name" value="HATPase_dom"/>
</dbReference>
<evidence type="ECO:0000256" key="1">
    <source>
        <dbReference type="ARBA" id="ARBA00000085"/>
    </source>
</evidence>
<keyword evidence="4" id="KW-1133">Transmembrane helix</keyword>
<dbReference type="Pfam" id="PF00512">
    <property type="entry name" value="HisKA"/>
    <property type="match status" value="1"/>
</dbReference>
<organism evidence="6 7">
    <name type="scientific">Roseibacillus ishigakijimensis</name>
    <dbReference type="NCBI Taxonomy" id="454146"/>
    <lineage>
        <taxon>Bacteria</taxon>
        <taxon>Pseudomonadati</taxon>
        <taxon>Verrucomicrobiota</taxon>
        <taxon>Verrucomicrobiia</taxon>
        <taxon>Verrucomicrobiales</taxon>
        <taxon>Verrucomicrobiaceae</taxon>
        <taxon>Roseibacillus</taxon>
    </lineage>
</organism>
<dbReference type="SMART" id="SM00388">
    <property type="entry name" value="HisKA"/>
    <property type="match status" value="1"/>
</dbReference>
<feature type="transmembrane region" description="Helical" evidence="4">
    <location>
        <begin position="12"/>
        <end position="31"/>
    </location>
</feature>
<protein>
    <recommendedName>
        <fullName evidence="2">histidine kinase</fullName>
        <ecNumber evidence="2">2.7.13.3</ecNumber>
    </recommendedName>
</protein>
<sequence length="401" mass="43828">MVRSHRRVFYRFLCLEVLLIGAVALGVLWWAGKHRIAEERRELREVGKSQAQLAGDLGLPLSGELAGHFGSLSGIEVGFRLDDGGFRTADSWSRDKLQLAWEVLEKKSGQVIASLDWIAVSYPVRENSEVRLVALKPRSRVLAMGARSEILLPVGIGALLALGSAFALARSQARLAAEEERRKEAEQMALLGKMATSMAHEVKNPAAAILMQAHSLRGGEQEEVGQMIRDDAEEIVSLVHQWLFVARPEPPRKSELDLGEMLQGLLQRLEAWAGYHRCQLRGKWKGDLRCWGDRARLEQVFRNLIQNAVQAMPGGGVVTVSLVGDEEEISFAVSDQGQGFSPAALSSFGDAFFSEREGGIGLGLALVQGVVSAHGGVVRGRNLEEGGATIEGSFMRKKMTK</sequence>
<dbReference type="InterPro" id="IPR036097">
    <property type="entry name" value="HisK_dim/P_sf"/>
</dbReference>
<dbReference type="Pfam" id="PF02518">
    <property type="entry name" value="HATPase_c"/>
    <property type="match status" value="1"/>
</dbReference>
<dbReference type="Gene3D" id="3.30.565.10">
    <property type="entry name" value="Histidine kinase-like ATPase, C-terminal domain"/>
    <property type="match status" value="1"/>
</dbReference>
<evidence type="ECO:0000313" key="7">
    <source>
        <dbReference type="Proteomes" id="UP000604083"/>
    </source>
</evidence>
<dbReference type="PROSITE" id="PS50109">
    <property type="entry name" value="HIS_KIN"/>
    <property type="match status" value="1"/>
</dbReference>
<dbReference type="CDD" id="cd00082">
    <property type="entry name" value="HisKA"/>
    <property type="match status" value="1"/>
</dbReference>
<evidence type="ECO:0000256" key="4">
    <source>
        <dbReference type="SAM" id="Phobius"/>
    </source>
</evidence>
<dbReference type="EC" id="2.7.13.3" evidence="2"/>
<dbReference type="EMBL" id="JAENIO010000010">
    <property type="protein sequence ID" value="MBK1833592.1"/>
    <property type="molecule type" value="Genomic_DNA"/>
</dbReference>
<dbReference type="RefSeq" id="WP_200391027.1">
    <property type="nucleotide sequence ID" value="NZ_JAENIO010000010.1"/>
</dbReference>
<evidence type="ECO:0000256" key="3">
    <source>
        <dbReference type="ARBA" id="ARBA00022553"/>
    </source>
</evidence>
<dbReference type="AlphaFoldDB" id="A0A934RPR5"/>
<dbReference type="PRINTS" id="PR00344">
    <property type="entry name" value="BCTRLSENSOR"/>
</dbReference>
<keyword evidence="4" id="KW-0812">Transmembrane</keyword>
<dbReference type="PANTHER" id="PTHR43065:SF29">
    <property type="entry name" value="SENSOR PROTEIN KINASE FLES"/>
    <property type="match status" value="1"/>
</dbReference>
<name>A0A934RPR5_9BACT</name>
<evidence type="ECO:0000313" key="6">
    <source>
        <dbReference type="EMBL" id="MBK1833592.1"/>
    </source>
</evidence>
<dbReference type="CDD" id="cd00075">
    <property type="entry name" value="HATPase"/>
    <property type="match status" value="1"/>
</dbReference>
<dbReference type="Gene3D" id="1.10.287.130">
    <property type="match status" value="1"/>
</dbReference>
<dbReference type="InterPro" id="IPR005467">
    <property type="entry name" value="His_kinase_dom"/>
</dbReference>
<dbReference type="GO" id="GO:0000155">
    <property type="term" value="F:phosphorelay sensor kinase activity"/>
    <property type="evidence" value="ECO:0007669"/>
    <property type="project" value="InterPro"/>
</dbReference>
<dbReference type="InterPro" id="IPR003661">
    <property type="entry name" value="HisK_dim/P_dom"/>
</dbReference>
<keyword evidence="7" id="KW-1185">Reference proteome</keyword>
<dbReference type="SUPFAM" id="SSF47384">
    <property type="entry name" value="Homodimeric domain of signal transducing histidine kinase"/>
    <property type="match status" value="1"/>
</dbReference>
<feature type="domain" description="Histidine kinase" evidence="5">
    <location>
        <begin position="197"/>
        <end position="398"/>
    </location>
</feature>
<keyword evidence="4" id="KW-0472">Membrane</keyword>
<reference evidence="6" key="1">
    <citation type="submission" date="2021-01" db="EMBL/GenBank/DDBJ databases">
        <title>Modified the classification status of verrucomicrobia.</title>
        <authorList>
            <person name="Feng X."/>
        </authorList>
    </citation>
    <scope>NUCLEOTIDE SEQUENCE</scope>
    <source>
        <strain evidence="6">KCTC 12986</strain>
    </source>
</reference>
<dbReference type="SUPFAM" id="SSF55874">
    <property type="entry name" value="ATPase domain of HSP90 chaperone/DNA topoisomerase II/histidine kinase"/>
    <property type="match status" value="1"/>
</dbReference>
<dbReference type="InterPro" id="IPR036890">
    <property type="entry name" value="HATPase_C_sf"/>
</dbReference>